<evidence type="ECO:0000259" key="2">
    <source>
        <dbReference type="Pfam" id="PF20152"/>
    </source>
</evidence>
<sequence>MASNLDLTMLSPVGLPPIPPNITQIATPVLIGILLSWAFWGMLLVQVYIYSTLFRDKAFIQFFVYSVFLVDTVQTFMTAVDAYYWFSSGFGDLRHLGDVYLSSFDVPILGCLLAILGQTFLCYRIYVLGQKKWVPLLLFAICFMSLVGGWYNAIRGQILSGGISTAQATIDIRALYVWLISSVIGDTGIAGTMAYLLLRSRGNYKTTDTIINRLVILIMETNSVSAILAILTLALYFAAPGTSYFLTPTYVLGKWYAH</sequence>
<dbReference type="Pfam" id="PF20152">
    <property type="entry name" value="DUF6534"/>
    <property type="match status" value="1"/>
</dbReference>
<feature type="transmembrane region" description="Helical" evidence="1">
    <location>
        <begin position="174"/>
        <end position="198"/>
    </location>
</feature>
<proteinExistence type="predicted"/>
<feature type="transmembrane region" description="Helical" evidence="1">
    <location>
        <begin position="133"/>
        <end position="154"/>
    </location>
</feature>
<accession>A0A9P5YAJ9</accession>
<comment type="caution">
    <text evidence="3">The sequence shown here is derived from an EMBL/GenBank/DDBJ whole genome shotgun (WGS) entry which is preliminary data.</text>
</comment>
<gene>
    <name evidence="3" type="ORF">BDZ94DRAFT_300092</name>
</gene>
<feature type="transmembrane region" description="Helical" evidence="1">
    <location>
        <begin position="62"/>
        <end position="86"/>
    </location>
</feature>
<dbReference type="AlphaFoldDB" id="A0A9P5YAJ9"/>
<keyword evidence="4" id="KW-1185">Reference proteome</keyword>
<organism evidence="3 4">
    <name type="scientific">Collybia nuda</name>
    <dbReference type="NCBI Taxonomy" id="64659"/>
    <lineage>
        <taxon>Eukaryota</taxon>
        <taxon>Fungi</taxon>
        <taxon>Dikarya</taxon>
        <taxon>Basidiomycota</taxon>
        <taxon>Agaricomycotina</taxon>
        <taxon>Agaricomycetes</taxon>
        <taxon>Agaricomycetidae</taxon>
        <taxon>Agaricales</taxon>
        <taxon>Tricholomatineae</taxon>
        <taxon>Clitocybaceae</taxon>
        <taxon>Collybia</taxon>
    </lineage>
</organism>
<keyword evidence="1" id="KW-1133">Transmembrane helix</keyword>
<dbReference type="Proteomes" id="UP000807353">
    <property type="component" value="Unassembled WGS sequence"/>
</dbReference>
<feature type="domain" description="DUF6534" evidence="2">
    <location>
        <begin position="182"/>
        <end position="257"/>
    </location>
</feature>
<reference evidence="3" key="1">
    <citation type="submission" date="2020-11" db="EMBL/GenBank/DDBJ databases">
        <authorList>
            <consortium name="DOE Joint Genome Institute"/>
            <person name="Ahrendt S."/>
            <person name="Riley R."/>
            <person name="Andreopoulos W."/>
            <person name="Labutti K."/>
            <person name="Pangilinan J."/>
            <person name="Ruiz-Duenas F.J."/>
            <person name="Barrasa J.M."/>
            <person name="Sanchez-Garcia M."/>
            <person name="Camarero S."/>
            <person name="Miyauchi S."/>
            <person name="Serrano A."/>
            <person name="Linde D."/>
            <person name="Babiker R."/>
            <person name="Drula E."/>
            <person name="Ayuso-Fernandez I."/>
            <person name="Pacheco R."/>
            <person name="Padilla G."/>
            <person name="Ferreira P."/>
            <person name="Barriuso J."/>
            <person name="Kellner H."/>
            <person name="Castanera R."/>
            <person name="Alfaro M."/>
            <person name="Ramirez L."/>
            <person name="Pisabarro A.G."/>
            <person name="Kuo A."/>
            <person name="Tritt A."/>
            <person name="Lipzen A."/>
            <person name="He G."/>
            <person name="Yan M."/>
            <person name="Ng V."/>
            <person name="Cullen D."/>
            <person name="Martin F."/>
            <person name="Rosso M.-N."/>
            <person name="Henrissat B."/>
            <person name="Hibbett D."/>
            <person name="Martinez A.T."/>
            <person name="Grigoriev I.V."/>
        </authorList>
    </citation>
    <scope>NUCLEOTIDE SEQUENCE</scope>
    <source>
        <strain evidence="3">CBS 247.69</strain>
    </source>
</reference>
<protein>
    <recommendedName>
        <fullName evidence="2">DUF6534 domain-containing protein</fullName>
    </recommendedName>
</protein>
<evidence type="ECO:0000256" key="1">
    <source>
        <dbReference type="SAM" id="Phobius"/>
    </source>
</evidence>
<feature type="transmembrane region" description="Helical" evidence="1">
    <location>
        <begin position="25"/>
        <end position="50"/>
    </location>
</feature>
<feature type="transmembrane region" description="Helical" evidence="1">
    <location>
        <begin position="106"/>
        <end position="126"/>
    </location>
</feature>
<name>A0A9P5YAJ9_9AGAR</name>
<evidence type="ECO:0000313" key="4">
    <source>
        <dbReference type="Proteomes" id="UP000807353"/>
    </source>
</evidence>
<dbReference type="PANTHER" id="PTHR40465">
    <property type="entry name" value="CHROMOSOME 1, WHOLE GENOME SHOTGUN SEQUENCE"/>
    <property type="match status" value="1"/>
</dbReference>
<dbReference type="EMBL" id="MU150245">
    <property type="protein sequence ID" value="KAF9465739.1"/>
    <property type="molecule type" value="Genomic_DNA"/>
</dbReference>
<keyword evidence="1" id="KW-0472">Membrane</keyword>
<evidence type="ECO:0000313" key="3">
    <source>
        <dbReference type="EMBL" id="KAF9465739.1"/>
    </source>
</evidence>
<keyword evidence="1" id="KW-0812">Transmembrane</keyword>
<feature type="transmembrane region" description="Helical" evidence="1">
    <location>
        <begin position="210"/>
        <end position="239"/>
    </location>
</feature>
<dbReference type="InterPro" id="IPR045339">
    <property type="entry name" value="DUF6534"/>
</dbReference>
<dbReference type="OrthoDB" id="3010870at2759"/>
<dbReference type="PANTHER" id="PTHR40465:SF1">
    <property type="entry name" value="DUF6534 DOMAIN-CONTAINING PROTEIN"/>
    <property type="match status" value="1"/>
</dbReference>